<dbReference type="SUPFAM" id="SSF63829">
    <property type="entry name" value="Calcium-dependent phosphotriesterase"/>
    <property type="match status" value="1"/>
</dbReference>
<dbReference type="InterPro" id="IPR025592">
    <property type="entry name" value="DUF4347"/>
</dbReference>
<gene>
    <name evidence="3" type="ORF">NG743_13990</name>
</gene>
<evidence type="ECO:0000259" key="1">
    <source>
        <dbReference type="Pfam" id="PF14252"/>
    </source>
</evidence>
<protein>
    <submittedName>
        <fullName evidence="3">DUF4347 domain-containing protein</fullName>
    </submittedName>
</protein>
<name>A0ABY5LRI0_9CYAN</name>
<dbReference type="InterPro" id="IPR032485">
    <property type="entry name" value="LRP1-like_beta_prop"/>
</dbReference>
<dbReference type="InterPro" id="IPR015943">
    <property type="entry name" value="WD40/YVTN_repeat-like_dom_sf"/>
</dbReference>
<dbReference type="EMBL" id="CP099464">
    <property type="protein sequence ID" value="UUO13216.1"/>
    <property type="molecule type" value="Genomic_DNA"/>
</dbReference>
<dbReference type="Proteomes" id="UP001057561">
    <property type="component" value="Chromosome"/>
</dbReference>
<feature type="domain" description="Prolow-density lipoprotein receptor-related protein 1-like beta-propeller" evidence="2">
    <location>
        <begin position="260"/>
        <end position="432"/>
    </location>
</feature>
<evidence type="ECO:0000313" key="4">
    <source>
        <dbReference type="Proteomes" id="UP001057561"/>
    </source>
</evidence>
<organism evidence="3 4">
    <name type="scientific">Dolichospermum heterosporum TAC447</name>
    <dbReference type="NCBI Taxonomy" id="747523"/>
    <lineage>
        <taxon>Bacteria</taxon>
        <taxon>Bacillati</taxon>
        <taxon>Cyanobacteriota</taxon>
        <taxon>Cyanophyceae</taxon>
        <taxon>Nostocales</taxon>
        <taxon>Aphanizomenonaceae</taxon>
        <taxon>Dolichospermum</taxon>
        <taxon>Dolichospermum heterosporum</taxon>
    </lineage>
</organism>
<dbReference type="Gene3D" id="2.130.10.10">
    <property type="entry name" value="YVTN repeat-like/Quinoprotein amine dehydrogenase"/>
    <property type="match status" value="1"/>
</dbReference>
<dbReference type="Pfam" id="PF16472">
    <property type="entry name" value="DUF5050"/>
    <property type="match status" value="1"/>
</dbReference>
<dbReference type="Pfam" id="PF14252">
    <property type="entry name" value="DUF4347"/>
    <property type="match status" value="1"/>
</dbReference>
<keyword evidence="4" id="KW-1185">Reference proteome</keyword>
<feature type="domain" description="DUF4347" evidence="1">
    <location>
        <begin position="81"/>
        <end position="243"/>
    </location>
</feature>
<sequence length="678" mass="72504">MILIKSSETLNLNGLTHNDLLGVVQIAIRDTEERPQQFAQRPDFREKMILAFGTSPKGLQGAWANGVRNVGFKAKENSGIVVFIDPSVSDYQTLQAGVAEGVEAIALNPNQDGIKQITAVLRQHPEITTIHIVSHGAPGCLYLGNSQLNLDSISKYADLLQHWQSNSILLYGCNVAAGDAGEEFIRKLHQITKASIKASATKTGNAALGGNWQLEVSFPVTDDRKSVVLVFCPDVLAAYSGTLALNEPYLVSDINATTYSSNPSSFINVGGILYFTANNDANGIELYKAEPSTGVVSLIDINAGSGSSSPTNLTNVNGTLYFQAYDPTNGYELWKIGTNGTPTRIDLGTGGSSPTNLTNVNGTLYFIAYTPTNGYKLWKIDPTTGTPSIVDIVSGSGSSSPGNLTNINGVLYFTASTSANGNELWKIDSTTGKPVFLKDIQVGTGSSNPGNLTYSNGKIYFTADNFTQGVELWQTDGTPEGTVLTQDINATTYSSNPSSFINFEGILYFTANNDINGTELYKADPSTGVVSLIDINAGSGSSSPTYLTNVNGTLYFQAYDPTNGYELWKIGTNGTPTRIDLDTGGSSPTNLTNVNGTLYFTASGYNGVNYLGQELWKIDPTTGTPSAIDIVSGSGSSSPSNLTNINGILYFTASTSATGSELWKLDRFPKYHYQRRRR</sequence>
<accession>A0ABY5LRI0</accession>
<evidence type="ECO:0000313" key="3">
    <source>
        <dbReference type="EMBL" id="UUO13216.1"/>
    </source>
</evidence>
<reference evidence="3" key="1">
    <citation type="submission" date="2022-06" db="EMBL/GenBank/DDBJ databases">
        <title>Nostosin G and Spiroidesin B from the Cyanobacterium Dolichospermum sp. NIES-1697.</title>
        <authorList>
            <person name="Phan C.-S."/>
            <person name="Mehjabin J.J."/>
            <person name="Anas A.R.J."/>
            <person name="Hayasaka M."/>
            <person name="Onoki R."/>
            <person name="Wang J."/>
            <person name="Umezawa T."/>
            <person name="Washio K."/>
            <person name="Morikawa M."/>
            <person name="Okino T."/>
        </authorList>
    </citation>
    <scope>NUCLEOTIDE SEQUENCE</scope>
    <source>
        <strain evidence="3">NIES-1697</strain>
    </source>
</reference>
<dbReference type="RefSeq" id="WP_257120283.1">
    <property type="nucleotide sequence ID" value="NZ_CP099464.1"/>
</dbReference>
<dbReference type="SUPFAM" id="SSF63825">
    <property type="entry name" value="YWTD domain"/>
    <property type="match status" value="1"/>
</dbReference>
<evidence type="ECO:0000259" key="2">
    <source>
        <dbReference type="Pfam" id="PF16472"/>
    </source>
</evidence>
<proteinExistence type="predicted"/>